<dbReference type="EnsemblMetazoa" id="XM_038207435.1">
    <property type="protein sequence ID" value="XP_038063363.1"/>
    <property type="gene ID" value="LOC119734073"/>
</dbReference>
<dbReference type="Proteomes" id="UP000887568">
    <property type="component" value="Unplaced"/>
</dbReference>
<name>A0A914AI87_PATMI</name>
<sequence>MEEASVESCSEGVPCTEDYIQVSTVNGNEEISMDIRTVKEEVWSNVYHHGKIMFISQVVYSRDVHYVQDGIMSFMKSSTTNPHVFCQLPVCFPTASLCMPVFEHGSGKYADSVADKMKWCQPFCYRSVSNIQPYVIQDEVTL</sequence>
<evidence type="ECO:0000313" key="2">
    <source>
        <dbReference type="Proteomes" id="UP000887568"/>
    </source>
</evidence>
<evidence type="ECO:0000313" key="1">
    <source>
        <dbReference type="EnsemblMetazoa" id="XP_038063363.1"/>
    </source>
</evidence>
<organism evidence="1 2">
    <name type="scientific">Patiria miniata</name>
    <name type="common">Bat star</name>
    <name type="synonym">Asterina miniata</name>
    <dbReference type="NCBI Taxonomy" id="46514"/>
    <lineage>
        <taxon>Eukaryota</taxon>
        <taxon>Metazoa</taxon>
        <taxon>Echinodermata</taxon>
        <taxon>Eleutherozoa</taxon>
        <taxon>Asterozoa</taxon>
        <taxon>Asteroidea</taxon>
        <taxon>Valvatacea</taxon>
        <taxon>Valvatida</taxon>
        <taxon>Asterinidae</taxon>
        <taxon>Patiria</taxon>
    </lineage>
</organism>
<dbReference type="RefSeq" id="XP_038063363.1">
    <property type="nucleotide sequence ID" value="XM_038207435.1"/>
</dbReference>
<protein>
    <submittedName>
        <fullName evidence="1">Uncharacterized protein</fullName>
    </submittedName>
</protein>
<keyword evidence="2" id="KW-1185">Reference proteome</keyword>
<dbReference type="EnsemblMetazoa" id="XM_038207436.1">
    <property type="protein sequence ID" value="XP_038063364.1"/>
    <property type="gene ID" value="LOC119734073"/>
</dbReference>
<dbReference type="GeneID" id="119734073"/>
<proteinExistence type="predicted"/>
<dbReference type="AlphaFoldDB" id="A0A914AI87"/>
<dbReference type="RefSeq" id="XP_038063364.1">
    <property type="nucleotide sequence ID" value="XM_038207436.1"/>
</dbReference>
<accession>A0A914AI87</accession>
<reference evidence="1" key="1">
    <citation type="submission" date="2022-11" db="UniProtKB">
        <authorList>
            <consortium name="EnsemblMetazoa"/>
        </authorList>
    </citation>
    <scope>IDENTIFICATION</scope>
</reference>